<gene>
    <name evidence="2" type="ORF">LPB144_04835</name>
</gene>
<reference evidence="2 3" key="1">
    <citation type="submission" date="2016-11" db="EMBL/GenBank/DDBJ databases">
        <title>Gramella sp. LPB0144 isolated from marine environment.</title>
        <authorList>
            <person name="Kim E."/>
            <person name="Yi H."/>
        </authorList>
    </citation>
    <scope>NUCLEOTIDE SEQUENCE [LARGE SCALE GENOMIC DNA]</scope>
    <source>
        <strain evidence="2 3">LPB0144</strain>
    </source>
</reference>
<organism evidence="2 3">
    <name type="scientific">Christiangramia salexigens</name>
    <dbReference type="NCBI Taxonomy" id="1913577"/>
    <lineage>
        <taxon>Bacteria</taxon>
        <taxon>Pseudomonadati</taxon>
        <taxon>Bacteroidota</taxon>
        <taxon>Flavobacteriia</taxon>
        <taxon>Flavobacteriales</taxon>
        <taxon>Flavobacteriaceae</taxon>
        <taxon>Christiangramia</taxon>
    </lineage>
</organism>
<feature type="transmembrane region" description="Helical" evidence="1">
    <location>
        <begin position="234"/>
        <end position="263"/>
    </location>
</feature>
<dbReference type="KEGG" id="grl:LPB144_04835"/>
<sequence>MTQEPIQFKKQRELGEILNSTFKFLRENYKEVFKIFIKLLSPAFIILVGAAAYYSWISSGSMSIFGAEGSSSFIIAMAVLFVAYWFYITAMTGTVYHIILSYVTNSGKIRHEDVKHGIRRDFAKLLILTLISWIMIFAGTLFFIIPGIFLMVPLSLSAAIMVFQRKGISESISDSFYLIKENWWMTFASILCIGLIVYMISLVFQIPTIIYYVIKIMTSASQGSAANPSELLGTGYIVINTISTMIQYLVYAITPIAMALVYFNLNEKKHFTGTYETIENLGKNT</sequence>
<dbReference type="STRING" id="1913577.LPB144_04835"/>
<keyword evidence="1" id="KW-0472">Membrane</keyword>
<feature type="transmembrane region" description="Helical" evidence="1">
    <location>
        <begin position="35"/>
        <end position="54"/>
    </location>
</feature>
<evidence type="ECO:0008006" key="4">
    <source>
        <dbReference type="Google" id="ProtNLM"/>
    </source>
</evidence>
<dbReference type="OrthoDB" id="1049480at2"/>
<evidence type="ECO:0000256" key="1">
    <source>
        <dbReference type="SAM" id="Phobius"/>
    </source>
</evidence>
<proteinExistence type="predicted"/>
<keyword evidence="1" id="KW-0812">Transmembrane</keyword>
<keyword evidence="1" id="KW-1133">Transmembrane helix</keyword>
<evidence type="ECO:0000313" key="3">
    <source>
        <dbReference type="Proteomes" id="UP000182510"/>
    </source>
</evidence>
<dbReference type="Proteomes" id="UP000182510">
    <property type="component" value="Chromosome"/>
</dbReference>
<protein>
    <recommendedName>
        <fullName evidence="4">Glycerophosphoryl diester phosphodiesterase membrane domain-containing protein</fullName>
    </recommendedName>
</protein>
<dbReference type="AlphaFoldDB" id="A0A1L3J3S8"/>
<evidence type="ECO:0000313" key="2">
    <source>
        <dbReference type="EMBL" id="APG59781.1"/>
    </source>
</evidence>
<keyword evidence="3" id="KW-1185">Reference proteome</keyword>
<feature type="transmembrane region" description="Helical" evidence="1">
    <location>
        <begin position="184"/>
        <end position="214"/>
    </location>
</feature>
<name>A0A1L3J3S8_9FLAO</name>
<feature type="transmembrane region" description="Helical" evidence="1">
    <location>
        <begin position="74"/>
        <end position="100"/>
    </location>
</feature>
<accession>A0A1L3J3S8</accession>
<feature type="transmembrane region" description="Helical" evidence="1">
    <location>
        <begin position="121"/>
        <end position="138"/>
    </location>
</feature>
<dbReference type="EMBL" id="CP018153">
    <property type="protein sequence ID" value="APG59781.1"/>
    <property type="molecule type" value="Genomic_DNA"/>
</dbReference>
<dbReference type="RefSeq" id="WP_072552433.1">
    <property type="nucleotide sequence ID" value="NZ_CP018153.1"/>
</dbReference>